<protein>
    <recommendedName>
        <fullName evidence="1">Coenzyme F420:L-glutamate ligase-like domain-containing protein</fullName>
    </recommendedName>
</protein>
<dbReference type="SUPFAM" id="SSF144010">
    <property type="entry name" value="CofE-like"/>
    <property type="match status" value="1"/>
</dbReference>
<feature type="domain" description="Coenzyme F420:L-glutamate ligase-like" evidence="1">
    <location>
        <begin position="14"/>
        <end position="211"/>
    </location>
</feature>
<dbReference type="RefSeq" id="WP_102237571.1">
    <property type="nucleotide sequence ID" value="NZ_PNHK01000001.1"/>
</dbReference>
<dbReference type="PANTHER" id="PTHR47917:SF1">
    <property type="entry name" value="COENZYME F420:L-GLUTAMATE LIGASE"/>
    <property type="match status" value="1"/>
</dbReference>
<dbReference type="Proteomes" id="UP000235598">
    <property type="component" value="Unassembled WGS sequence"/>
</dbReference>
<evidence type="ECO:0000259" key="1">
    <source>
        <dbReference type="Pfam" id="PF01996"/>
    </source>
</evidence>
<name>A0A2N6VP38_9MICO</name>
<dbReference type="PANTHER" id="PTHR47917">
    <property type="match status" value="1"/>
</dbReference>
<sequence>MNSLLTALSLNPGTITQGADLARILITTIDNARVSIKDGDVIAIDHKLVAIALNGTTSGAGAEEFAQAIREHSRETIAARTYGYPPSTMRLVRTPHNTVELNAGISVTNGTLILPLDDPQASAEKLHDTFRREYGVRMGLVLTTSLPHPFRHGQRPAALASVGIESQRVADEIASAASLTDISMGLAVIRGTDAGMTNEAIDHDTLGPFADWFAHGSAESVYLAMGIDPQKTPALSGDDTDDILTKVTRAISAVRLGTPRTPGENAWRIRPAGSGSRIEIDPANIELTSHAGGHPMMEATVGLGALIDRLTTALAVENLDVSVDYVWGERGTTEGAHVDVSFRGAS</sequence>
<dbReference type="OrthoDB" id="9788295at2"/>
<dbReference type="Gene3D" id="3.30.1330.100">
    <property type="entry name" value="CofE-like"/>
    <property type="match status" value="1"/>
</dbReference>
<dbReference type="Pfam" id="PF01996">
    <property type="entry name" value="F420_ligase"/>
    <property type="match status" value="1"/>
</dbReference>
<proteinExistence type="predicted"/>
<evidence type="ECO:0000313" key="3">
    <source>
        <dbReference type="Proteomes" id="UP000235598"/>
    </source>
</evidence>
<evidence type="ECO:0000313" key="2">
    <source>
        <dbReference type="EMBL" id="PMD05911.1"/>
    </source>
</evidence>
<reference evidence="2 3" key="1">
    <citation type="submission" date="2017-09" db="EMBL/GenBank/DDBJ databases">
        <title>Bacterial strain isolated from the female urinary microbiota.</title>
        <authorList>
            <person name="Thomas-White K."/>
            <person name="Kumar N."/>
            <person name="Forster S."/>
            <person name="Putonti C."/>
            <person name="Lawley T."/>
            <person name="Wolfe A.J."/>
        </authorList>
    </citation>
    <scope>NUCLEOTIDE SEQUENCE [LARGE SCALE GENOMIC DNA]</scope>
    <source>
        <strain evidence="2 3">UMB1301</strain>
    </source>
</reference>
<organism evidence="2 3">
    <name type="scientific">Brevibacterium paucivorans</name>
    <dbReference type="NCBI Taxonomy" id="170994"/>
    <lineage>
        <taxon>Bacteria</taxon>
        <taxon>Bacillati</taxon>
        <taxon>Actinomycetota</taxon>
        <taxon>Actinomycetes</taxon>
        <taxon>Micrococcales</taxon>
        <taxon>Brevibacteriaceae</taxon>
        <taxon>Brevibacterium</taxon>
    </lineage>
</organism>
<gene>
    <name evidence="2" type="ORF">CJ199_00410</name>
</gene>
<comment type="caution">
    <text evidence="2">The sequence shown here is derived from an EMBL/GenBank/DDBJ whole genome shotgun (WGS) entry which is preliminary data.</text>
</comment>
<accession>A0A2N6VP38</accession>
<dbReference type="GO" id="GO:0052618">
    <property type="term" value="F:coenzyme F420-0:L-glutamate ligase activity"/>
    <property type="evidence" value="ECO:0007669"/>
    <property type="project" value="TreeGrafter"/>
</dbReference>
<dbReference type="InterPro" id="IPR002847">
    <property type="entry name" value="F420-0_gamma-glut_ligase-dom"/>
</dbReference>
<dbReference type="AlphaFoldDB" id="A0A2N6VP38"/>
<dbReference type="EMBL" id="PNHK01000001">
    <property type="protein sequence ID" value="PMD05911.1"/>
    <property type="molecule type" value="Genomic_DNA"/>
</dbReference>